<feature type="region of interest" description="Disordered" evidence="7">
    <location>
        <begin position="284"/>
        <end position="314"/>
    </location>
</feature>
<dbReference type="InterPro" id="IPR000620">
    <property type="entry name" value="EamA_dom"/>
</dbReference>
<feature type="transmembrane region" description="Helical" evidence="8">
    <location>
        <begin position="173"/>
        <end position="195"/>
    </location>
</feature>
<dbReference type="PANTHER" id="PTHR42920">
    <property type="entry name" value="OS03G0707200 PROTEIN-RELATED"/>
    <property type="match status" value="1"/>
</dbReference>
<feature type="transmembrane region" description="Helical" evidence="8">
    <location>
        <begin position="256"/>
        <end position="275"/>
    </location>
</feature>
<evidence type="ECO:0000256" key="2">
    <source>
        <dbReference type="ARBA" id="ARBA00007362"/>
    </source>
</evidence>
<keyword evidence="5 8" id="KW-1133">Transmembrane helix</keyword>
<dbReference type="SUPFAM" id="SSF103481">
    <property type="entry name" value="Multidrug resistance efflux transporter EmrE"/>
    <property type="match status" value="2"/>
</dbReference>
<keyword evidence="11" id="KW-1185">Reference proteome</keyword>
<dbReference type="PANTHER" id="PTHR42920:SF5">
    <property type="entry name" value="EAMA DOMAIN-CONTAINING PROTEIN"/>
    <property type="match status" value="1"/>
</dbReference>
<evidence type="ECO:0000256" key="1">
    <source>
        <dbReference type="ARBA" id="ARBA00004651"/>
    </source>
</evidence>
<proteinExistence type="inferred from homology"/>
<keyword evidence="4 8" id="KW-0812">Transmembrane</keyword>
<feature type="compositionally biased region" description="Low complexity" evidence="7">
    <location>
        <begin position="288"/>
        <end position="298"/>
    </location>
</feature>
<comment type="caution">
    <text evidence="10">The sequence shown here is derived from an EMBL/GenBank/DDBJ whole genome shotgun (WGS) entry which is preliminary data.</text>
</comment>
<gene>
    <name evidence="10" type="ORF">GCM10023175_36600</name>
</gene>
<feature type="domain" description="EamA" evidence="9">
    <location>
        <begin position="143"/>
        <end position="270"/>
    </location>
</feature>
<feature type="transmembrane region" description="Helical" evidence="8">
    <location>
        <begin position="142"/>
        <end position="161"/>
    </location>
</feature>
<sequence length="314" mass="31425">MDVSSRVAPVGLLLTSQVSVQFGAAVAAALFDRVGPGGAVTLRLGLSGVALLLVCRPRLRGRTRADLLVALAYGLALGGMNLCFYEAISRIPLGAAVTLEVLGPLTLSVLTGRGRLRWLWAALALAGVALLGLDGVGALPPVGVLFALAAGALWACYILLAQRAGRSYARLDGLALGLGVATLLVAPAGIASAGVDLLDPGALALGAAVALLSSLLPYSLEMRSLRAVPAAVFAVVMSLSPAIAALAGAVVLGQPLGPVGALAIALVVAANVGAVGRGLRTSGEDAGHVPAAATTAPHPTRPRRRLRGVPRVLD</sequence>
<organism evidence="10 11">
    <name type="scientific">Pseudonocardia xishanensis</name>
    <dbReference type="NCBI Taxonomy" id="630995"/>
    <lineage>
        <taxon>Bacteria</taxon>
        <taxon>Bacillati</taxon>
        <taxon>Actinomycetota</taxon>
        <taxon>Actinomycetes</taxon>
        <taxon>Pseudonocardiales</taxon>
        <taxon>Pseudonocardiaceae</taxon>
        <taxon>Pseudonocardia</taxon>
    </lineage>
</organism>
<name>A0ABP8RVT1_9PSEU</name>
<feature type="transmembrane region" description="Helical" evidence="8">
    <location>
        <begin position="118"/>
        <end position="136"/>
    </location>
</feature>
<evidence type="ECO:0000256" key="5">
    <source>
        <dbReference type="ARBA" id="ARBA00022989"/>
    </source>
</evidence>
<dbReference type="Pfam" id="PF00892">
    <property type="entry name" value="EamA"/>
    <property type="match status" value="1"/>
</dbReference>
<dbReference type="InterPro" id="IPR051258">
    <property type="entry name" value="Diverse_Substrate_Transporter"/>
</dbReference>
<evidence type="ECO:0000259" key="9">
    <source>
        <dbReference type="Pfam" id="PF00892"/>
    </source>
</evidence>
<accession>A0ABP8RVT1</accession>
<dbReference type="Proteomes" id="UP001501598">
    <property type="component" value="Unassembled WGS sequence"/>
</dbReference>
<comment type="similarity">
    <text evidence="2">Belongs to the EamA transporter family.</text>
</comment>
<protein>
    <submittedName>
        <fullName evidence="10">EamA family transporter</fullName>
    </submittedName>
</protein>
<evidence type="ECO:0000256" key="3">
    <source>
        <dbReference type="ARBA" id="ARBA00022475"/>
    </source>
</evidence>
<feature type="transmembrane region" description="Helical" evidence="8">
    <location>
        <begin position="67"/>
        <end position="87"/>
    </location>
</feature>
<evidence type="ECO:0000256" key="4">
    <source>
        <dbReference type="ARBA" id="ARBA00022692"/>
    </source>
</evidence>
<keyword evidence="3" id="KW-1003">Cell membrane</keyword>
<feature type="transmembrane region" description="Helical" evidence="8">
    <location>
        <begin position="201"/>
        <end position="220"/>
    </location>
</feature>
<comment type="subcellular location">
    <subcellularLocation>
        <location evidence="1">Cell membrane</location>
        <topology evidence="1">Multi-pass membrane protein</topology>
    </subcellularLocation>
</comment>
<evidence type="ECO:0000313" key="11">
    <source>
        <dbReference type="Proteomes" id="UP001501598"/>
    </source>
</evidence>
<keyword evidence="6 8" id="KW-0472">Membrane</keyword>
<dbReference type="EMBL" id="BAABGT010000045">
    <property type="protein sequence ID" value="GAA4549098.1"/>
    <property type="molecule type" value="Genomic_DNA"/>
</dbReference>
<feature type="transmembrane region" description="Helical" evidence="8">
    <location>
        <begin position="227"/>
        <end position="250"/>
    </location>
</feature>
<evidence type="ECO:0000313" key="10">
    <source>
        <dbReference type="EMBL" id="GAA4549098.1"/>
    </source>
</evidence>
<feature type="transmembrane region" description="Helical" evidence="8">
    <location>
        <begin position="93"/>
        <end position="111"/>
    </location>
</feature>
<feature type="transmembrane region" description="Helical" evidence="8">
    <location>
        <begin position="37"/>
        <end position="55"/>
    </location>
</feature>
<reference evidence="11" key="1">
    <citation type="journal article" date="2019" name="Int. J. Syst. Evol. Microbiol.">
        <title>The Global Catalogue of Microorganisms (GCM) 10K type strain sequencing project: providing services to taxonomists for standard genome sequencing and annotation.</title>
        <authorList>
            <consortium name="The Broad Institute Genomics Platform"/>
            <consortium name="The Broad Institute Genome Sequencing Center for Infectious Disease"/>
            <person name="Wu L."/>
            <person name="Ma J."/>
        </authorList>
    </citation>
    <scope>NUCLEOTIDE SEQUENCE [LARGE SCALE GENOMIC DNA]</scope>
    <source>
        <strain evidence="11">JCM 17906</strain>
    </source>
</reference>
<evidence type="ECO:0000256" key="6">
    <source>
        <dbReference type="ARBA" id="ARBA00023136"/>
    </source>
</evidence>
<evidence type="ECO:0000256" key="8">
    <source>
        <dbReference type="SAM" id="Phobius"/>
    </source>
</evidence>
<evidence type="ECO:0000256" key="7">
    <source>
        <dbReference type="SAM" id="MobiDB-lite"/>
    </source>
</evidence>
<dbReference type="InterPro" id="IPR037185">
    <property type="entry name" value="EmrE-like"/>
</dbReference>